<comment type="caution">
    <text evidence="3">The sequence shown here is derived from an EMBL/GenBank/DDBJ whole genome shotgun (WGS) entry which is preliminary data.</text>
</comment>
<dbReference type="Gene3D" id="3.40.30.10">
    <property type="entry name" value="Glutaredoxin"/>
    <property type="match status" value="1"/>
</dbReference>
<dbReference type="PANTHER" id="PTHR42852">
    <property type="entry name" value="THIOL:DISULFIDE INTERCHANGE PROTEIN DSBE"/>
    <property type="match status" value="1"/>
</dbReference>
<evidence type="ECO:0000313" key="4">
    <source>
        <dbReference type="Proteomes" id="UP000597301"/>
    </source>
</evidence>
<name>A0ABQ1P412_9GAMM</name>
<evidence type="ECO:0000259" key="2">
    <source>
        <dbReference type="PROSITE" id="PS51352"/>
    </source>
</evidence>
<dbReference type="SUPFAM" id="SSF52833">
    <property type="entry name" value="Thioredoxin-like"/>
    <property type="match status" value="1"/>
</dbReference>
<gene>
    <name evidence="3" type="ORF">GCM10011382_20790</name>
</gene>
<proteinExistence type="predicted"/>
<dbReference type="InterPro" id="IPR001640">
    <property type="entry name" value="Lgt"/>
</dbReference>
<dbReference type="InterPro" id="IPR013740">
    <property type="entry name" value="Redoxin"/>
</dbReference>
<dbReference type="PANTHER" id="PTHR42852:SF13">
    <property type="entry name" value="PROTEIN DIPZ"/>
    <property type="match status" value="1"/>
</dbReference>
<dbReference type="PROSITE" id="PS51352">
    <property type="entry name" value="THIOREDOXIN_2"/>
    <property type="match status" value="1"/>
</dbReference>
<accession>A0ABQ1P412</accession>
<feature type="transmembrane region" description="Helical" evidence="1">
    <location>
        <begin position="82"/>
        <end position="102"/>
    </location>
</feature>
<feature type="transmembrane region" description="Helical" evidence="1">
    <location>
        <begin position="47"/>
        <end position="67"/>
    </location>
</feature>
<protein>
    <submittedName>
        <fullName evidence="3">Peroxiredoxin</fullName>
    </submittedName>
</protein>
<dbReference type="EMBL" id="BMHM01000003">
    <property type="protein sequence ID" value="GGC90312.1"/>
    <property type="molecule type" value="Genomic_DNA"/>
</dbReference>
<dbReference type="CDD" id="cd02966">
    <property type="entry name" value="TlpA_like_family"/>
    <property type="match status" value="1"/>
</dbReference>
<dbReference type="Proteomes" id="UP000597301">
    <property type="component" value="Unassembled WGS sequence"/>
</dbReference>
<keyword evidence="1" id="KW-0812">Transmembrane</keyword>
<dbReference type="InterPro" id="IPR013766">
    <property type="entry name" value="Thioredoxin_domain"/>
</dbReference>
<dbReference type="Pfam" id="PF08534">
    <property type="entry name" value="Redoxin"/>
    <property type="match status" value="1"/>
</dbReference>
<dbReference type="Pfam" id="PF01790">
    <property type="entry name" value="LGT"/>
    <property type="match status" value="1"/>
</dbReference>
<feature type="transmembrane region" description="Helical" evidence="1">
    <location>
        <begin position="109"/>
        <end position="132"/>
    </location>
</feature>
<evidence type="ECO:0000256" key="1">
    <source>
        <dbReference type="SAM" id="Phobius"/>
    </source>
</evidence>
<keyword evidence="1" id="KW-0472">Membrane</keyword>
<reference evidence="4" key="1">
    <citation type="journal article" date="2019" name="Int. J. Syst. Evol. Microbiol.">
        <title>The Global Catalogue of Microorganisms (GCM) 10K type strain sequencing project: providing services to taxonomists for standard genome sequencing and annotation.</title>
        <authorList>
            <consortium name="The Broad Institute Genomics Platform"/>
            <consortium name="The Broad Institute Genome Sequencing Center for Infectious Disease"/>
            <person name="Wu L."/>
            <person name="Ma J."/>
        </authorList>
    </citation>
    <scope>NUCLEOTIDE SEQUENCE [LARGE SCALE GENOMIC DNA]</scope>
    <source>
        <strain evidence="4">CGMCC 1.15122</strain>
    </source>
</reference>
<keyword evidence="1" id="KW-1133">Transmembrane helix</keyword>
<feature type="domain" description="Thioredoxin" evidence="2">
    <location>
        <begin position="133"/>
        <end position="272"/>
    </location>
</feature>
<feature type="transmembrane region" description="Helical" evidence="1">
    <location>
        <begin position="12"/>
        <end position="35"/>
    </location>
</feature>
<sequence>MMLQQSVAIGPMGFSLHQLMIGFAFLLALLTGALIGQRHRVAVSDTLFTLLFVAMVAARLVFVVRYWSDYDGVLSRLDIRDGGFDILGGIVAALGYAGWAMWRSSRQRVPLAGALLVGGLAWGLTAGSTLLIEQQARPLPTTPLATLSGEPITLPELAQQQQKPMVINLWASWCPPCIREMPVFEEAQQQAQDITFVFVNQGESLQHIHAFMSEHTFDLNNVWQDPRNALGQTTGAHAMPTTLYYNADGQLVSTNFGELSRATLQDGLTRIR</sequence>
<dbReference type="InterPro" id="IPR036249">
    <property type="entry name" value="Thioredoxin-like_sf"/>
</dbReference>
<organism evidence="3 4">
    <name type="scientific">Vreelandella lutescens</name>
    <dbReference type="NCBI Taxonomy" id="1602943"/>
    <lineage>
        <taxon>Bacteria</taxon>
        <taxon>Pseudomonadati</taxon>
        <taxon>Pseudomonadota</taxon>
        <taxon>Gammaproteobacteria</taxon>
        <taxon>Oceanospirillales</taxon>
        <taxon>Halomonadaceae</taxon>
        <taxon>Vreelandella</taxon>
    </lineage>
</organism>
<keyword evidence="4" id="KW-1185">Reference proteome</keyword>
<dbReference type="InterPro" id="IPR050553">
    <property type="entry name" value="Thioredoxin_ResA/DsbE_sf"/>
</dbReference>
<evidence type="ECO:0000313" key="3">
    <source>
        <dbReference type="EMBL" id="GGC90312.1"/>
    </source>
</evidence>